<dbReference type="SUPFAM" id="SSF48498">
    <property type="entry name" value="Tetracyclin repressor-like, C-terminal domain"/>
    <property type="match status" value="1"/>
</dbReference>
<feature type="DNA-binding region" description="H-T-H motif" evidence="5">
    <location>
        <begin position="40"/>
        <end position="59"/>
    </location>
</feature>
<keyword evidence="1" id="KW-0678">Repressor</keyword>
<dbReference type="PRINTS" id="PR00455">
    <property type="entry name" value="HTHTETR"/>
</dbReference>
<dbReference type="Gene3D" id="1.10.10.60">
    <property type="entry name" value="Homeodomain-like"/>
    <property type="match status" value="1"/>
</dbReference>
<sequence length="206" mass="23775">MPKEVATAERSPTRRKSGRREEILQIARTLFAEKGFEAASIREIGDAAGILSGSLYYHFATKDDMLDELVRPFVLPLLKQYEVIAHSDAEAPDRLRQMIQFGLQNLVQEPDLLKIVANDRKFFAKSERFSYVEEAWQDIFQIWYGVLQDGVRQGQFRSDLNLHITLRMIIELLNGTVDWFRPDGRFTIEQVIDTQVELLFGGLTPR</sequence>
<evidence type="ECO:0000313" key="8">
    <source>
        <dbReference type="Proteomes" id="UP000189818"/>
    </source>
</evidence>
<dbReference type="SUPFAM" id="SSF46689">
    <property type="entry name" value="Homeodomain-like"/>
    <property type="match status" value="1"/>
</dbReference>
<dbReference type="InterPro" id="IPR009057">
    <property type="entry name" value="Homeodomain-like_sf"/>
</dbReference>
<dbReference type="InterPro" id="IPR041490">
    <property type="entry name" value="KstR2_TetR_C"/>
</dbReference>
<evidence type="ECO:0000256" key="3">
    <source>
        <dbReference type="ARBA" id="ARBA00023125"/>
    </source>
</evidence>
<evidence type="ECO:0000256" key="4">
    <source>
        <dbReference type="ARBA" id="ARBA00023163"/>
    </source>
</evidence>
<proteinExistence type="predicted"/>
<keyword evidence="8" id="KW-1185">Reference proteome</keyword>
<evidence type="ECO:0000313" key="7">
    <source>
        <dbReference type="EMBL" id="SKC01816.1"/>
    </source>
</evidence>
<dbReference type="GO" id="GO:0000976">
    <property type="term" value="F:transcription cis-regulatory region binding"/>
    <property type="evidence" value="ECO:0007669"/>
    <property type="project" value="TreeGrafter"/>
</dbReference>
<gene>
    <name evidence="7" type="ORF">SAMN06295920_111116</name>
</gene>
<dbReference type="Pfam" id="PF17932">
    <property type="entry name" value="TetR_C_24"/>
    <property type="match status" value="1"/>
</dbReference>
<dbReference type="GO" id="GO:0003700">
    <property type="term" value="F:DNA-binding transcription factor activity"/>
    <property type="evidence" value="ECO:0007669"/>
    <property type="project" value="TreeGrafter"/>
</dbReference>
<organism evidence="7 8">
    <name type="scientific">Rhizorhabdus histidinilytica</name>
    <dbReference type="NCBI Taxonomy" id="439228"/>
    <lineage>
        <taxon>Bacteria</taxon>
        <taxon>Pseudomonadati</taxon>
        <taxon>Pseudomonadota</taxon>
        <taxon>Alphaproteobacteria</taxon>
        <taxon>Sphingomonadales</taxon>
        <taxon>Sphingomonadaceae</taxon>
        <taxon>Rhizorhabdus</taxon>
    </lineage>
</organism>
<name>A0A1T5G053_9SPHN</name>
<dbReference type="PROSITE" id="PS50977">
    <property type="entry name" value="HTH_TETR_2"/>
    <property type="match status" value="1"/>
</dbReference>
<dbReference type="STRING" id="439228.SAMN06295920_111116"/>
<dbReference type="PANTHER" id="PTHR30055">
    <property type="entry name" value="HTH-TYPE TRANSCRIPTIONAL REGULATOR RUTR"/>
    <property type="match status" value="1"/>
</dbReference>
<keyword evidence="3 5" id="KW-0238">DNA-binding</keyword>
<dbReference type="PANTHER" id="PTHR30055:SF175">
    <property type="entry name" value="HTH-TYPE TRANSCRIPTIONAL REPRESSOR KSTR2"/>
    <property type="match status" value="1"/>
</dbReference>
<dbReference type="AlphaFoldDB" id="A0A1T5G053"/>
<dbReference type="InterPro" id="IPR001647">
    <property type="entry name" value="HTH_TetR"/>
</dbReference>
<dbReference type="EMBL" id="FUYM01000011">
    <property type="protein sequence ID" value="SKC01816.1"/>
    <property type="molecule type" value="Genomic_DNA"/>
</dbReference>
<keyword evidence="2" id="KW-0805">Transcription regulation</keyword>
<keyword evidence="4" id="KW-0804">Transcription</keyword>
<protein>
    <submittedName>
        <fullName evidence="7">Transcriptional regulator, TetR family</fullName>
    </submittedName>
</protein>
<dbReference type="InterPro" id="IPR036271">
    <property type="entry name" value="Tet_transcr_reg_TetR-rel_C_sf"/>
</dbReference>
<accession>A0A1T5G053</accession>
<reference evidence="8" key="1">
    <citation type="submission" date="2017-02" db="EMBL/GenBank/DDBJ databases">
        <authorList>
            <person name="Varghese N."/>
            <person name="Submissions S."/>
        </authorList>
    </citation>
    <scope>NUCLEOTIDE SEQUENCE [LARGE SCALE GENOMIC DNA]</scope>
    <source>
        <strain evidence="8">UM2</strain>
    </source>
</reference>
<dbReference type="InterPro" id="IPR050109">
    <property type="entry name" value="HTH-type_TetR-like_transc_reg"/>
</dbReference>
<dbReference type="Pfam" id="PF00440">
    <property type="entry name" value="TetR_N"/>
    <property type="match status" value="1"/>
</dbReference>
<dbReference type="Proteomes" id="UP000189818">
    <property type="component" value="Unassembled WGS sequence"/>
</dbReference>
<dbReference type="RefSeq" id="WP_079650122.1">
    <property type="nucleotide sequence ID" value="NZ_FUYM01000011.1"/>
</dbReference>
<dbReference type="OrthoDB" id="9795242at2"/>
<evidence type="ECO:0000256" key="5">
    <source>
        <dbReference type="PROSITE-ProRule" id="PRU00335"/>
    </source>
</evidence>
<feature type="domain" description="HTH tetR-type" evidence="6">
    <location>
        <begin position="17"/>
        <end position="77"/>
    </location>
</feature>
<evidence type="ECO:0000259" key="6">
    <source>
        <dbReference type="PROSITE" id="PS50977"/>
    </source>
</evidence>
<dbReference type="Gene3D" id="1.10.357.10">
    <property type="entry name" value="Tetracycline Repressor, domain 2"/>
    <property type="match status" value="1"/>
</dbReference>
<evidence type="ECO:0000256" key="1">
    <source>
        <dbReference type="ARBA" id="ARBA00022491"/>
    </source>
</evidence>
<evidence type="ECO:0000256" key="2">
    <source>
        <dbReference type="ARBA" id="ARBA00023015"/>
    </source>
</evidence>